<dbReference type="GO" id="GO:0005654">
    <property type="term" value="C:nucleoplasm"/>
    <property type="evidence" value="ECO:0007669"/>
    <property type="project" value="TreeGrafter"/>
</dbReference>
<evidence type="ECO:0000313" key="3">
    <source>
        <dbReference type="Proteomes" id="UP000005222"/>
    </source>
</evidence>
<dbReference type="GO" id="GO:0005737">
    <property type="term" value="C:cytoplasm"/>
    <property type="evidence" value="ECO:0007669"/>
    <property type="project" value="TreeGrafter"/>
</dbReference>
<keyword evidence="3" id="KW-1185">Reference proteome</keyword>
<dbReference type="InterPro" id="IPR052449">
    <property type="entry name" value="STYX-Interacting_Phosphatase"/>
</dbReference>
<reference evidence="1" key="1">
    <citation type="submission" date="2011-10" db="EMBL/GenBank/DDBJ databases">
        <authorList>
            <person name="Genoscope - CEA"/>
        </authorList>
    </citation>
    <scope>NUCLEOTIDE SEQUENCE</scope>
</reference>
<dbReference type="Proteomes" id="UP000005222">
    <property type="component" value="Chromosome H"/>
</dbReference>
<gene>
    <name evidence="1" type="primary">Piso0_003412</name>
    <name evidence="1" type="ORF">GNLVRS01_PISO0G11754g</name>
    <name evidence="2" type="ORF">GNLVRS01_PISO0H11755g</name>
</gene>
<dbReference type="EMBL" id="FO082052">
    <property type="protein sequence ID" value="CCE81064.1"/>
    <property type="molecule type" value="Genomic_DNA"/>
</dbReference>
<dbReference type="InterPro" id="IPR029021">
    <property type="entry name" value="Prot-tyrosine_phosphatase-like"/>
</dbReference>
<dbReference type="InParanoid" id="G8YJ04"/>
<dbReference type="Gene3D" id="3.90.190.10">
    <property type="entry name" value="Protein tyrosine phosphatase superfamily"/>
    <property type="match status" value="1"/>
</dbReference>
<dbReference type="SUPFAM" id="SSF52799">
    <property type="entry name" value="(Phosphotyrosine protein) phosphatases II"/>
    <property type="match status" value="1"/>
</dbReference>
<accession>G8YJ04</accession>
<name>G8YJ04_PICSO</name>
<dbReference type="OrthoDB" id="4002732at2759"/>
<evidence type="ECO:0000313" key="2">
    <source>
        <dbReference type="EMBL" id="CCE81064.1"/>
    </source>
</evidence>
<sequence>MINAEANSIAPNVWLGSYSVMWNWQFFDANNIKVLINCANTYEFMGAMQRSGIPIGSDTIVLSLDPWFNEDGLSESERQTMGEYYAQFNRTLQNYLSFFYHYNPNVGTLIHQLPQGAKLSINSPILAGNLKENLFNVNRMLKLLRVINPSIGVAILSPDGNSALSTAVAMSFYMDTYNFNFDASFRNLKSIRPSIHTLNYQFYDDLIIMESLKKFYQENIEIKQENDSLLTTNCKSKRKQEYISVGGEHKRSRN</sequence>
<dbReference type="eggNOG" id="ENOG502S1AG">
    <property type="taxonomic scope" value="Eukaryota"/>
</dbReference>
<reference evidence="3" key="2">
    <citation type="journal article" date="2012" name="G3 (Bethesda)">
        <title>Pichia sorbitophila, an interspecies yeast hybrid reveals early steps of genome resolution following polyploidization.</title>
        <authorList>
            <person name="Leh Louis V."/>
            <person name="Despons L."/>
            <person name="Friedrich A."/>
            <person name="Martin T."/>
            <person name="Durrens P."/>
            <person name="Casaregola S."/>
            <person name="Neuveglise C."/>
            <person name="Fairhead C."/>
            <person name="Marck C."/>
            <person name="Cruz J.A."/>
            <person name="Straub M.L."/>
            <person name="Kugler V."/>
            <person name="Sacerdot C."/>
            <person name="Uzunov Z."/>
            <person name="Thierry A."/>
            <person name="Weiss S."/>
            <person name="Bleykasten C."/>
            <person name="De Montigny J."/>
            <person name="Jacques N."/>
            <person name="Jung P."/>
            <person name="Lemaire M."/>
            <person name="Mallet S."/>
            <person name="Morel G."/>
            <person name="Richard G.F."/>
            <person name="Sarkar A."/>
            <person name="Savel G."/>
            <person name="Schacherer J."/>
            <person name="Seret M.L."/>
            <person name="Talla E."/>
            <person name="Samson G."/>
            <person name="Jubin C."/>
            <person name="Poulain J."/>
            <person name="Vacherie B."/>
            <person name="Barbe V."/>
            <person name="Pelletier E."/>
            <person name="Sherman D.J."/>
            <person name="Westhof E."/>
            <person name="Weissenbach J."/>
            <person name="Baret P.V."/>
            <person name="Wincker P."/>
            <person name="Gaillardin C."/>
            <person name="Dujon B."/>
            <person name="Souciet J.L."/>
        </authorList>
    </citation>
    <scope>NUCLEOTIDE SEQUENCE [LARGE SCALE GENOMIC DNA]</scope>
    <source>
        <strain evidence="3">ATCC MYA-4447 / BCRC 22081 / CBS 7064 / NBRC 10061 / NRRL Y-12695</strain>
    </source>
</reference>
<dbReference type="HOGENOM" id="CLU_070630_0_0_1"/>
<protein>
    <submittedName>
        <fullName evidence="1">Piso0_003412 protein</fullName>
    </submittedName>
</protein>
<dbReference type="GO" id="GO:0062026">
    <property type="term" value="P:negative regulation of SCF-dependent proteasomal ubiquitin-dependent catabolic process"/>
    <property type="evidence" value="ECO:0007669"/>
    <property type="project" value="TreeGrafter"/>
</dbReference>
<proteinExistence type="predicted"/>
<dbReference type="GO" id="GO:1990444">
    <property type="term" value="F:F-box domain binding"/>
    <property type="evidence" value="ECO:0007669"/>
    <property type="project" value="TreeGrafter"/>
</dbReference>
<dbReference type="PANTHER" id="PTHR46588:SF1">
    <property type="entry name" value="SERINE_THREONINE_TYROSINE-INTERACTING PROTEIN"/>
    <property type="match status" value="1"/>
</dbReference>
<dbReference type="GO" id="GO:0070372">
    <property type="term" value="P:regulation of ERK1 and ERK2 cascade"/>
    <property type="evidence" value="ECO:0007669"/>
    <property type="project" value="TreeGrafter"/>
</dbReference>
<dbReference type="EMBL" id="FO082053">
    <property type="protein sequence ID" value="CCE80299.1"/>
    <property type="molecule type" value="Genomic_DNA"/>
</dbReference>
<organism evidence="1 3">
    <name type="scientific">Pichia sorbitophila (strain ATCC MYA-4447 / BCRC 22081 / CBS 7064 / NBRC 10061 / NRRL Y-12695)</name>
    <name type="common">Hybrid yeast</name>
    <dbReference type="NCBI Taxonomy" id="559304"/>
    <lineage>
        <taxon>Eukaryota</taxon>
        <taxon>Fungi</taxon>
        <taxon>Dikarya</taxon>
        <taxon>Ascomycota</taxon>
        <taxon>Saccharomycotina</taxon>
        <taxon>Pichiomycetes</taxon>
        <taxon>Debaryomycetaceae</taxon>
        <taxon>Millerozyma</taxon>
    </lineage>
</organism>
<dbReference type="PANTHER" id="PTHR46588">
    <property type="entry name" value="SERINE/THREONINE/TYROSINE-INTERACTING PROTEIN"/>
    <property type="match status" value="1"/>
</dbReference>
<evidence type="ECO:0000313" key="1">
    <source>
        <dbReference type="EMBL" id="CCE80299.1"/>
    </source>
</evidence>
<dbReference type="AlphaFoldDB" id="G8YJ04"/>
<dbReference type="Proteomes" id="UP000005222">
    <property type="component" value="Chromosome G"/>
</dbReference>